<sequence>MRNALISLAFSLCVGSVFGNPASLAFQDCFDDPTSESQRLQVDNVYAQVLQNNQMGHYLNLTVLGSSPRDILGLSNTSTSLSTLFTTTSVLTLNAWSNSSYLCQNMRPPSPLPQPSTLDNSYCPIAAGPFAFSSTIPWGGNRELTTLTTRLRAVDPFGKLLLCLDVATTPLDSRPKSPYGKANIIFWSTVALAISYWVVVGLARIASAWNRGISRPGRSFWGRMQSAGYILASSISGERFNTSPALLRFCTPSLRDVIFHTQWCAVLAMVAVEWPQFVYPLLTQTAWATLVYNVTLTHDAENYHWDPMNSTTFSPPDHYKDQIFDPNSPLFIDTSQANSIFTLPPDAKPGISSFAYTLGIRPQDLFPICLILFLSLAAVIIAISFLLWLIDYTIASAISSNGGGNHPSGLGRMARARSPTLNKELETPTIGQFDENKSLTGHSSMGPNPKARFALAGTSSNTQGISSHRAWWKLRTDIGAFHGSVLHGNLVRLLVLFHLPVTVFSCYQMTLPTTVAGTTSVVLAALSFVAFSVLIPLHLVIRVTFTTTNKLYDQTKTLLSLGPLYNHYRHGSQLFAILFFATNIAFGITVGAGQKSGTAQAVVILVVEVISALVTSIWLPWGSGASMGLISFLFCVARIVIAVLVVILTQAISIGAGPGGWIAYGILIILALVYLALLLMLLVKIVEGFIRLFGGAGFDKSKRSIDSGFLGALGLLGCCGHRRRRSRRSTGRRSGIRVQQTDSKSEISYSPPIGDVKGAGSITPHFLQNESRMGSVSSQPRDVLTPEQANRPYREDSDGEDEGFIMGAWQKPPKPSGYVPVTDSPLTSPPGNINAGYRQPTTSMSSGPSIPAAPPSTGGASSSGFSRVGGGRAHIDTPYAIQGVASGSTHTFPSISHQSQIFPNGANQSHSTLQPPSHPLGYGQSYNQSHEDVPLSFSNVETGVAVGSNGLPVGAMQPAHIRTKSQTAIVENFHQPMSAAVMNMTPSSSMNRMSVPPAVGSSASMAGLSARQKYLSQDFLRLPDSAPSAQSKFTLGGDDNGDEDSGDEDQDHPKKKRWYQLRRSRAHSNEGRTSTSPSSTDLASFNQKVDEEMGVLGSSAAASTPQRSFVVVRKQPTSVGRAAGAKAEGSSTYPSASSRPPTR</sequence>
<dbReference type="GO" id="GO:0055085">
    <property type="term" value="P:transmembrane transport"/>
    <property type="evidence" value="ECO:0007669"/>
    <property type="project" value="TreeGrafter"/>
</dbReference>
<feature type="domain" description="TRP C-terminal" evidence="4">
    <location>
        <begin position="484"/>
        <end position="687"/>
    </location>
</feature>
<feature type="compositionally biased region" description="Polar residues" evidence="1">
    <location>
        <begin position="890"/>
        <end position="915"/>
    </location>
</feature>
<evidence type="ECO:0000256" key="2">
    <source>
        <dbReference type="SAM" id="Phobius"/>
    </source>
</evidence>
<feature type="chain" id="PRO_5040152613" description="TRP C-terminal domain-containing protein" evidence="3">
    <location>
        <begin position="20"/>
        <end position="1143"/>
    </location>
</feature>
<name>A0A9P6ET01_9AGAR</name>
<evidence type="ECO:0000313" key="6">
    <source>
        <dbReference type="Proteomes" id="UP000807306"/>
    </source>
</evidence>
<feature type="compositionally biased region" description="Polar residues" evidence="1">
    <location>
        <begin position="766"/>
        <end position="780"/>
    </location>
</feature>
<reference evidence="5" key="1">
    <citation type="submission" date="2020-11" db="EMBL/GenBank/DDBJ databases">
        <authorList>
            <consortium name="DOE Joint Genome Institute"/>
            <person name="Ahrendt S."/>
            <person name="Riley R."/>
            <person name="Andreopoulos W."/>
            <person name="Labutti K."/>
            <person name="Pangilinan J."/>
            <person name="Ruiz-Duenas F.J."/>
            <person name="Barrasa J.M."/>
            <person name="Sanchez-Garcia M."/>
            <person name="Camarero S."/>
            <person name="Miyauchi S."/>
            <person name="Serrano A."/>
            <person name="Linde D."/>
            <person name="Babiker R."/>
            <person name="Drula E."/>
            <person name="Ayuso-Fernandez I."/>
            <person name="Pacheco R."/>
            <person name="Padilla G."/>
            <person name="Ferreira P."/>
            <person name="Barriuso J."/>
            <person name="Kellner H."/>
            <person name="Castanera R."/>
            <person name="Alfaro M."/>
            <person name="Ramirez L."/>
            <person name="Pisabarro A.G."/>
            <person name="Kuo A."/>
            <person name="Tritt A."/>
            <person name="Lipzen A."/>
            <person name="He G."/>
            <person name="Yan M."/>
            <person name="Ng V."/>
            <person name="Cullen D."/>
            <person name="Martin F."/>
            <person name="Rosso M.-N."/>
            <person name="Henrissat B."/>
            <person name="Hibbett D."/>
            <person name="Martinez A.T."/>
            <person name="Grigoriev I.V."/>
        </authorList>
    </citation>
    <scope>NUCLEOTIDE SEQUENCE</scope>
    <source>
        <strain evidence="5">CBS 506.95</strain>
    </source>
</reference>
<gene>
    <name evidence="5" type="ORF">CPB83DRAFT_901584</name>
</gene>
<feature type="compositionally biased region" description="Polar residues" evidence="1">
    <location>
        <begin position="1071"/>
        <end position="1087"/>
    </location>
</feature>
<feature type="region of interest" description="Disordered" evidence="1">
    <location>
        <begin position="890"/>
        <end position="922"/>
    </location>
</feature>
<feature type="transmembrane region" description="Helical" evidence="2">
    <location>
        <begin position="490"/>
        <end position="509"/>
    </location>
</feature>
<feature type="region of interest" description="Disordered" evidence="1">
    <location>
        <begin position="1025"/>
        <end position="1087"/>
    </location>
</feature>
<feature type="compositionally biased region" description="Polar residues" evidence="1">
    <location>
        <begin position="1129"/>
        <end position="1143"/>
    </location>
</feature>
<feature type="transmembrane region" description="Helical" evidence="2">
    <location>
        <begin position="661"/>
        <end position="683"/>
    </location>
</feature>
<feature type="transmembrane region" description="Helical" evidence="2">
    <location>
        <begin position="602"/>
        <end position="621"/>
    </location>
</feature>
<dbReference type="EMBL" id="MU157825">
    <property type="protein sequence ID" value="KAF9534607.1"/>
    <property type="molecule type" value="Genomic_DNA"/>
</dbReference>
<keyword evidence="2" id="KW-0472">Membrane</keyword>
<feature type="transmembrane region" description="Helical" evidence="2">
    <location>
        <begin position="521"/>
        <end position="541"/>
    </location>
</feature>
<feature type="transmembrane region" description="Helical" evidence="2">
    <location>
        <begin position="365"/>
        <end position="390"/>
    </location>
</feature>
<keyword evidence="3" id="KW-0732">Signal</keyword>
<feature type="compositionally biased region" description="Acidic residues" evidence="1">
    <location>
        <begin position="1039"/>
        <end position="1050"/>
    </location>
</feature>
<evidence type="ECO:0000256" key="3">
    <source>
        <dbReference type="SAM" id="SignalP"/>
    </source>
</evidence>
<dbReference type="InterPro" id="IPR040241">
    <property type="entry name" value="TRP_Flc/Pkd2-like"/>
</dbReference>
<feature type="transmembrane region" description="Helical" evidence="2">
    <location>
        <begin position="627"/>
        <end position="649"/>
    </location>
</feature>
<keyword evidence="2" id="KW-1133">Transmembrane helix</keyword>
<keyword evidence="2" id="KW-0812">Transmembrane</keyword>
<keyword evidence="6" id="KW-1185">Reference proteome</keyword>
<dbReference type="Pfam" id="PF06011">
    <property type="entry name" value="TRP"/>
    <property type="match status" value="1"/>
</dbReference>
<evidence type="ECO:0000313" key="5">
    <source>
        <dbReference type="EMBL" id="KAF9534607.1"/>
    </source>
</evidence>
<feature type="compositionally biased region" description="Polar residues" evidence="1">
    <location>
        <begin position="738"/>
        <end position="748"/>
    </location>
</feature>
<comment type="caution">
    <text evidence="5">The sequence shown here is derived from an EMBL/GenBank/DDBJ whole genome shotgun (WGS) entry which is preliminary data.</text>
</comment>
<dbReference type="PANTHER" id="PTHR31145:SF6">
    <property type="entry name" value="INTEGRAL MEMBRANE PROTEIN (AFU_ORTHOLOGUE AFUA_7G01610)"/>
    <property type="match status" value="1"/>
</dbReference>
<dbReference type="GO" id="GO:0016020">
    <property type="term" value="C:membrane"/>
    <property type="evidence" value="ECO:0007669"/>
    <property type="project" value="TreeGrafter"/>
</dbReference>
<evidence type="ECO:0000256" key="1">
    <source>
        <dbReference type="SAM" id="MobiDB-lite"/>
    </source>
</evidence>
<feature type="signal peptide" evidence="3">
    <location>
        <begin position="1"/>
        <end position="19"/>
    </location>
</feature>
<dbReference type="Proteomes" id="UP000807306">
    <property type="component" value="Unassembled WGS sequence"/>
</dbReference>
<dbReference type="PANTHER" id="PTHR31145">
    <property type="entry name" value="INTEGRAL MEMBRANE PROTEIN (AFU_ORTHOLOGUE AFUA_7G01610)"/>
    <property type="match status" value="1"/>
</dbReference>
<dbReference type="AlphaFoldDB" id="A0A9P6ET01"/>
<feature type="compositionally biased region" description="Basic residues" evidence="1">
    <location>
        <begin position="1053"/>
        <end position="1066"/>
    </location>
</feature>
<accession>A0A9P6ET01</accession>
<feature type="transmembrane region" description="Helical" evidence="2">
    <location>
        <begin position="184"/>
        <end position="206"/>
    </location>
</feature>
<feature type="compositionally biased region" description="Basic residues" evidence="1">
    <location>
        <begin position="724"/>
        <end position="735"/>
    </location>
</feature>
<feature type="compositionally biased region" description="Low complexity" evidence="1">
    <location>
        <begin position="843"/>
        <end position="866"/>
    </location>
</feature>
<proteinExistence type="predicted"/>
<feature type="region of interest" description="Disordered" evidence="1">
    <location>
        <begin position="1113"/>
        <end position="1143"/>
    </location>
</feature>
<evidence type="ECO:0000259" key="4">
    <source>
        <dbReference type="Pfam" id="PF06011"/>
    </source>
</evidence>
<protein>
    <recommendedName>
        <fullName evidence="4">TRP C-terminal domain-containing protein</fullName>
    </recommendedName>
</protein>
<organism evidence="5 6">
    <name type="scientific">Crepidotus variabilis</name>
    <dbReference type="NCBI Taxonomy" id="179855"/>
    <lineage>
        <taxon>Eukaryota</taxon>
        <taxon>Fungi</taxon>
        <taxon>Dikarya</taxon>
        <taxon>Basidiomycota</taxon>
        <taxon>Agaricomycotina</taxon>
        <taxon>Agaricomycetes</taxon>
        <taxon>Agaricomycetidae</taxon>
        <taxon>Agaricales</taxon>
        <taxon>Agaricineae</taxon>
        <taxon>Crepidotaceae</taxon>
        <taxon>Crepidotus</taxon>
    </lineage>
</organism>
<dbReference type="OrthoDB" id="5312224at2759"/>
<feature type="transmembrane region" description="Helical" evidence="2">
    <location>
        <begin position="571"/>
        <end position="590"/>
    </location>
</feature>
<dbReference type="InterPro" id="IPR010308">
    <property type="entry name" value="TRP_C"/>
</dbReference>
<feature type="region of interest" description="Disordered" evidence="1">
    <location>
        <begin position="724"/>
        <end position="871"/>
    </location>
</feature>